<proteinExistence type="predicted"/>
<dbReference type="PANTHER" id="PTHR37563">
    <property type="entry name" value="PHYTANOYL-COA DIOXYGENASE FAMILY PROTEIN (AFU_ORTHOLOGUE AFUA_2G03330)"/>
    <property type="match status" value="1"/>
</dbReference>
<dbReference type="Pfam" id="PF05721">
    <property type="entry name" value="PhyH"/>
    <property type="match status" value="1"/>
</dbReference>
<sequence>MADDACWNAFGSDSDESEDDLPSTQDEMDVVADAVSLAAIQHFAQLIKTSGVSVKERVVAVQDASKFGALLRDKLSDRGISVTFVSNCETELLFDAAVILDESISADSSTSSVASITRKSLLPGGILWIISTQECNPTEHLSNNVWNIGLAVISHPSSSYKVTRLQKRTCLINSWSCPWMDKVSPIPEYITHDQIGLDIQSNETYLQYEQRLMSDLTICTSAAERTKEKVGSVIVTVLTSAHVDKAVSILQEHGFVIIKGLLPPEQTLPWGDAVLADFQDAVERLKNNSERPVNLLNPHRAYENGEVTKHVFEPLSYKEMSMREDLRVDLRAGPALKKVSEDLPTNATEYQNNQSFAMPKEHNTPFTIDSSMTGTLSHWRFHPSLIAILKALFNPKDDKLSRGNFGRWNFDGSGPDGTPQPFRIGPIGSVISCPGSGDQAIHADTPHLFEHVDCLPCHYCNIFTPGFAVSGAGRDQSFYRHELDDDGAWTGNTTMGGTALVNESHKLSVTARLMIEDTDMDSAESLKRKQLLQLQTKRPALDAGDVLIFDNRTLHYGLANTSSGDVSGTDVNAGRRPMLYLNVTQSWFHDPKNWDDRESIFG</sequence>
<protein>
    <submittedName>
        <fullName evidence="2">Uncharacterized protein</fullName>
    </submittedName>
</protein>
<keyword evidence="3" id="KW-1185">Reference proteome</keyword>
<dbReference type="Proteomes" id="UP001530400">
    <property type="component" value="Unassembled WGS sequence"/>
</dbReference>
<reference evidence="2 3" key="1">
    <citation type="submission" date="2024-10" db="EMBL/GenBank/DDBJ databases">
        <title>Updated reference genomes for cyclostephanoid diatoms.</title>
        <authorList>
            <person name="Roberts W.R."/>
            <person name="Alverson A.J."/>
        </authorList>
    </citation>
    <scope>NUCLEOTIDE SEQUENCE [LARGE SCALE GENOMIC DNA]</scope>
    <source>
        <strain evidence="2 3">AJA010-31</strain>
    </source>
</reference>
<feature type="compositionally biased region" description="Acidic residues" evidence="1">
    <location>
        <begin position="13"/>
        <end position="23"/>
    </location>
</feature>
<dbReference type="EMBL" id="JALLPJ020001219">
    <property type="protein sequence ID" value="KAL3773793.1"/>
    <property type="molecule type" value="Genomic_DNA"/>
</dbReference>
<accession>A0ABD3NCP8</accession>
<name>A0ABD3NCP8_9STRA</name>
<dbReference type="InterPro" id="IPR008775">
    <property type="entry name" value="Phytyl_CoA_dOase-like"/>
</dbReference>
<dbReference type="InterPro" id="IPR051961">
    <property type="entry name" value="Fungal_Metabolite_Diox"/>
</dbReference>
<dbReference type="PANTHER" id="PTHR37563:SF2">
    <property type="entry name" value="PHYTANOYL-COA DIOXYGENASE FAMILY PROTEIN (AFU_ORTHOLOGUE AFUA_2G03330)"/>
    <property type="match status" value="1"/>
</dbReference>
<evidence type="ECO:0000313" key="3">
    <source>
        <dbReference type="Proteomes" id="UP001530400"/>
    </source>
</evidence>
<dbReference type="Gene3D" id="2.60.120.620">
    <property type="entry name" value="q2cbj1_9rhob like domain"/>
    <property type="match status" value="1"/>
</dbReference>
<dbReference type="SUPFAM" id="SSF51197">
    <property type="entry name" value="Clavaminate synthase-like"/>
    <property type="match status" value="1"/>
</dbReference>
<dbReference type="AlphaFoldDB" id="A0ABD3NCP8"/>
<feature type="region of interest" description="Disordered" evidence="1">
    <location>
        <begin position="1"/>
        <end position="23"/>
    </location>
</feature>
<comment type="caution">
    <text evidence="2">The sequence shown here is derived from an EMBL/GenBank/DDBJ whole genome shotgun (WGS) entry which is preliminary data.</text>
</comment>
<organism evidence="2 3">
    <name type="scientific">Cyclotella atomus</name>
    <dbReference type="NCBI Taxonomy" id="382360"/>
    <lineage>
        <taxon>Eukaryota</taxon>
        <taxon>Sar</taxon>
        <taxon>Stramenopiles</taxon>
        <taxon>Ochrophyta</taxon>
        <taxon>Bacillariophyta</taxon>
        <taxon>Coscinodiscophyceae</taxon>
        <taxon>Thalassiosirophycidae</taxon>
        <taxon>Stephanodiscales</taxon>
        <taxon>Stephanodiscaceae</taxon>
        <taxon>Cyclotella</taxon>
    </lineage>
</organism>
<gene>
    <name evidence="2" type="ORF">ACHAWO_006592</name>
</gene>
<evidence type="ECO:0000313" key="2">
    <source>
        <dbReference type="EMBL" id="KAL3773793.1"/>
    </source>
</evidence>
<evidence type="ECO:0000256" key="1">
    <source>
        <dbReference type="SAM" id="MobiDB-lite"/>
    </source>
</evidence>